<dbReference type="InterPro" id="IPR007692">
    <property type="entry name" value="DNA_helicase_DnaB"/>
</dbReference>
<dbReference type="Proteomes" id="UP000199695">
    <property type="component" value="Unassembled WGS sequence"/>
</dbReference>
<comment type="similarity">
    <text evidence="1 12">Belongs to the helicase family. DnaB subfamily.</text>
</comment>
<sequence length="442" mass="50304">MEIKPAFDTALEEEIIGSMIYDPACIAEIADFIKPEYFYHRQYQLLYEHIIELWQDDETRVHLVEMAPFLQKHGIDIAKLNRMMGAITTTATIVYHATRLRDLWALREAMKVGYELIQAGHLRDRDDIKEAIGQAEAKLAKITDTTASTETMTTMMSALMEFSEEFDELYHKGEGIVGLSTGFKDLDLKTTGLKNADFIVIGGRSSMGKTAFALQLARNISVDQEKPVLFFSLEMSKKSLVRRMLASEAMINIQKMNSGLIQPDEYERYTEAMGILSRAQLVIDDQPGLTVADMKAKARRMKRERGLSCIIIDYLQYVRGSGRQERYLELGEITSQLKGMAKEFDIPVIALAQLSRGVDQRQDKRPVMSDLRESGNIEQDADLIMLLYRDEYYNPQTEKKNIVEVIIGKQRNGPTGVVELGFFKETNRFFDVEKLKNRGGSS</sequence>
<evidence type="ECO:0000313" key="17">
    <source>
        <dbReference type="Proteomes" id="UP000199695"/>
    </source>
</evidence>
<dbReference type="EMBL" id="FOCQ01000013">
    <property type="protein sequence ID" value="SEN53295.1"/>
    <property type="molecule type" value="Genomic_DNA"/>
</dbReference>
<protein>
    <recommendedName>
        <fullName evidence="11 12">Replicative DNA helicase</fullName>
        <ecNumber evidence="11 12">5.6.2.3</ecNumber>
    </recommendedName>
</protein>
<dbReference type="SUPFAM" id="SSF48024">
    <property type="entry name" value="N-terminal domain of DnaB helicase"/>
    <property type="match status" value="1"/>
</dbReference>
<keyword evidence="17" id="KW-1185">Reference proteome</keyword>
<dbReference type="InterPro" id="IPR007693">
    <property type="entry name" value="DNA_helicase_DnaB-like_N"/>
</dbReference>
<keyword evidence="2 12" id="KW-0639">Primosome</keyword>
<evidence type="ECO:0000313" key="16">
    <source>
        <dbReference type="EMBL" id="SEN80281.1"/>
    </source>
</evidence>
<dbReference type="GO" id="GO:0003677">
    <property type="term" value="F:DNA binding"/>
    <property type="evidence" value="ECO:0007669"/>
    <property type="project" value="UniProtKB-UniRule"/>
</dbReference>
<dbReference type="GO" id="GO:0016787">
    <property type="term" value="F:hydrolase activity"/>
    <property type="evidence" value="ECO:0007669"/>
    <property type="project" value="UniProtKB-KW"/>
</dbReference>
<keyword evidence="3 12" id="KW-0235">DNA replication</keyword>
<name>A0A1H8HAU7_9BACL</name>
<dbReference type="EMBL" id="FOCQ01000023">
    <property type="protein sequence ID" value="SEN78272.1"/>
    <property type="molecule type" value="Genomic_DNA"/>
</dbReference>
<dbReference type="NCBIfam" id="TIGR00665">
    <property type="entry name" value="DnaB"/>
    <property type="match status" value="1"/>
</dbReference>
<evidence type="ECO:0000256" key="4">
    <source>
        <dbReference type="ARBA" id="ARBA00022741"/>
    </source>
</evidence>
<proteinExistence type="inferred from homology"/>
<dbReference type="GO" id="GO:1990077">
    <property type="term" value="C:primosome complex"/>
    <property type="evidence" value="ECO:0007669"/>
    <property type="project" value="UniProtKB-UniRule"/>
</dbReference>
<evidence type="ECO:0000256" key="6">
    <source>
        <dbReference type="ARBA" id="ARBA00022806"/>
    </source>
</evidence>
<dbReference type="Pfam" id="PF00772">
    <property type="entry name" value="DnaB"/>
    <property type="match status" value="1"/>
</dbReference>
<dbReference type="InterPro" id="IPR036185">
    <property type="entry name" value="DNA_heli_DnaB-like_N_sf"/>
</dbReference>
<dbReference type="Gene3D" id="3.40.50.300">
    <property type="entry name" value="P-loop containing nucleotide triphosphate hydrolases"/>
    <property type="match status" value="1"/>
</dbReference>
<gene>
    <name evidence="14" type="ORF">SAMN05444955_113120</name>
    <name evidence="15" type="ORF">SAMN05444955_12339</name>
    <name evidence="16" type="ORF">SAMN05444955_1263</name>
</gene>
<dbReference type="Pfam" id="PF03796">
    <property type="entry name" value="DnaB_C"/>
    <property type="match status" value="1"/>
</dbReference>
<dbReference type="Gene3D" id="1.10.860.10">
    <property type="entry name" value="DNAb Helicase, Chain A"/>
    <property type="match status" value="1"/>
</dbReference>
<reference evidence="14 17" key="1">
    <citation type="submission" date="2016-10" db="EMBL/GenBank/DDBJ databases">
        <authorList>
            <person name="de Groot N.N."/>
        </authorList>
    </citation>
    <scope>NUCLEOTIDE SEQUENCE [LARGE SCALE GENOMIC DNA]</scope>
    <source>
        <strain evidence="14 17">DSM 46701</strain>
    </source>
</reference>
<keyword evidence="4 12" id="KW-0547">Nucleotide-binding</keyword>
<evidence type="ECO:0000313" key="14">
    <source>
        <dbReference type="EMBL" id="SEN53295.1"/>
    </source>
</evidence>
<dbReference type="InterPro" id="IPR003593">
    <property type="entry name" value="AAA+_ATPase"/>
</dbReference>
<dbReference type="SUPFAM" id="SSF52540">
    <property type="entry name" value="P-loop containing nucleoside triphosphate hydrolases"/>
    <property type="match status" value="1"/>
</dbReference>
<keyword evidence="7 12" id="KW-0067">ATP-binding</keyword>
<dbReference type="PROSITE" id="PS51199">
    <property type="entry name" value="SF4_HELICASE"/>
    <property type="match status" value="1"/>
</dbReference>
<dbReference type="GO" id="GO:0005829">
    <property type="term" value="C:cytosol"/>
    <property type="evidence" value="ECO:0007669"/>
    <property type="project" value="TreeGrafter"/>
</dbReference>
<comment type="function">
    <text evidence="12">The main replicative DNA helicase, it participates in initiation and elongation during chromosome replication. Travels ahead of the DNA replisome, separating dsDNA into templates for DNA synthesis. A processive ATP-dependent 5'-3' DNA helicase it has DNA-dependent ATPase activity.</text>
</comment>
<dbReference type="SMART" id="SM00382">
    <property type="entry name" value="AAA"/>
    <property type="match status" value="1"/>
</dbReference>
<dbReference type="InterPro" id="IPR007694">
    <property type="entry name" value="DNA_helicase_DnaB-like_C"/>
</dbReference>
<dbReference type="CDD" id="cd00984">
    <property type="entry name" value="DnaB_C"/>
    <property type="match status" value="1"/>
</dbReference>
<dbReference type="GO" id="GO:0043139">
    <property type="term" value="F:5'-3' DNA helicase activity"/>
    <property type="evidence" value="ECO:0007669"/>
    <property type="project" value="UniProtKB-EC"/>
</dbReference>
<comment type="catalytic activity">
    <reaction evidence="10 12">
        <text>ATP + H2O = ADP + phosphate + H(+)</text>
        <dbReference type="Rhea" id="RHEA:13065"/>
        <dbReference type="ChEBI" id="CHEBI:15377"/>
        <dbReference type="ChEBI" id="CHEBI:15378"/>
        <dbReference type="ChEBI" id="CHEBI:30616"/>
        <dbReference type="ChEBI" id="CHEBI:43474"/>
        <dbReference type="ChEBI" id="CHEBI:456216"/>
        <dbReference type="EC" id="5.6.2.3"/>
    </reaction>
</comment>
<dbReference type="GO" id="GO:0005524">
    <property type="term" value="F:ATP binding"/>
    <property type="evidence" value="ECO:0007669"/>
    <property type="project" value="UniProtKB-UniRule"/>
</dbReference>
<organism evidence="14 17">
    <name type="scientific">Lihuaxuella thermophila</name>
    <dbReference type="NCBI Taxonomy" id="1173111"/>
    <lineage>
        <taxon>Bacteria</taxon>
        <taxon>Bacillati</taxon>
        <taxon>Bacillota</taxon>
        <taxon>Bacilli</taxon>
        <taxon>Bacillales</taxon>
        <taxon>Thermoactinomycetaceae</taxon>
        <taxon>Lihuaxuella</taxon>
    </lineage>
</organism>
<evidence type="ECO:0000256" key="11">
    <source>
        <dbReference type="NCBIfam" id="TIGR00665"/>
    </source>
</evidence>
<keyword evidence="8 12" id="KW-0238">DNA-binding</keyword>
<dbReference type="AlphaFoldDB" id="A0A1H8HAU7"/>
<dbReference type="PANTHER" id="PTHR30153">
    <property type="entry name" value="REPLICATIVE DNA HELICASE DNAB"/>
    <property type="match status" value="1"/>
</dbReference>
<evidence type="ECO:0000313" key="15">
    <source>
        <dbReference type="EMBL" id="SEN78272.1"/>
    </source>
</evidence>
<keyword evidence="9" id="KW-0413">Isomerase</keyword>
<dbReference type="RefSeq" id="WP_089970797.1">
    <property type="nucleotide sequence ID" value="NZ_FOCQ01000013.1"/>
</dbReference>
<feature type="domain" description="SF4 helicase" evidence="13">
    <location>
        <begin position="172"/>
        <end position="436"/>
    </location>
</feature>
<evidence type="ECO:0000259" key="13">
    <source>
        <dbReference type="PROSITE" id="PS51199"/>
    </source>
</evidence>
<dbReference type="InterPro" id="IPR027417">
    <property type="entry name" value="P-loop_NTPase"/>
</dbReference>
<evidence type="ECO:0000256" key="1">
    <source>
        <dbReference type="ARBA" id="ARBA00008428"/>
    </source>
</evidence>
<keyword evidence="5 12" id="KW-0378">Hydrolase</keyword>
<dbReference type="OrthoDB" id="2987198at2"/>
<evidence type="ECO:0000256" key="8">
    <source>
        <dbReference type="ARBA" id="ARBA00023125"/>
    </source>
</evidence>
<evidence type="ECO:0000256" key="12">
    <source>
        <dbReference type="RuleBase" id="RU362085"/>
    </source>
</evidence>
<evidence type="ECO:0000256" key="10">
    <source>
        <dbReference type="ARBA" id="ARBA00048954"/>
    </source>
</evidence>
<dbReference type="PANTHER" id="PTHR30153:SF2">
    <property type="entry name" value="REPLICATIVE DNA HELICASE"/>
    <property type="match status" value="1"/>
</dbReference>
<keyword evidence="6 12" id="KW-0347">Helicase</keyword>
<dbReference type="InterPro" id="IPR016136">
    <property type="entry name" value="DNA_helicase_N/primase_C"/>
</dbReference>
<dbReference type="GO" id="GO:0006269">
    <property type="term" value="P:DNA replication, synthesis of primer"/>
    <property type="evidence" value="ECO:0007669"/>
    <property type="project" value="UniProtKB-UniRule"/>
</dbReference>
<evidence type="ECO:0000256" key="3">
    <source>
        <dbReference type="ARBA" id="ARBA00022705"/>
    </source>
</evidence>
<evidence type="ECO:0000256" key="7">
    <source>
        <dbReference type="ARBA" id="ARBA00022840"/>
    </source>
</evidence>
<dbReference type="STRING" id="1173111.SAMN05444955_113120"/>
<dbReference type="EC" id="5.6.2.3" evidence="11 12"/>
<evidence type="ECO:0000256" key="5">
    <source>
        <dbReference type="ARBA" id="ARBA00022801"/>
    </source>
</evidence>
<evidence type="ECO:0000256" key="9">
    <source>
        <dbReference type="ARBA" id="ARBA00023235"/>
    </source>
</evidence>
<accession>A0A1H8HAU7</accession>
<evidence type="ECO:0000256" key="2">
    <source>
        <dbReference type="ARBA" id="ARBA00022515"/>
    </source>
</evidence>
<dbReference type="EMBL" id="FOCQ01000026">
    <property type="protein sequence ID" value="SEN80281.1"/>
    <property type="molecule type" value="Genomic_DNA"/>
</dbReference>